<accession>A0A9X5E3R1</accession>
<dbReference type="PANTHER" id="PTHR43563">
    <property type="entry name" value="AMINE OXIDASE"/>
    <property type="match status" value="1"/>
</dbReference>
<proteinExistence type="inferred from homology"/>
<evidence type="ECO:0000313" key="3">
    <source>
        <dbReference type="EMBL" id="NHC34691.1"/>
    </source>
</evidence>
<dbReference type="InterPro" id="IPR050703">
    <property type="entry name" value="Flavin_MAO"/>
</dbReference>
<dbReference type="EMBL" id="JTJC03000002">
    <property type="protein sequence ID" value="NHC34691.1"/>
    <property type="molecule type" value="Genomic_DNA"/>
</dbReference>
<comment type="caution">
    <text evidence="3">The sequence shown here is derived from an EMBL/GenBank/DDBJ whole genome shotgun (WGS) entry which is preliminary data.</text>
</comment>
<dbReference type="Pfam" id="PF01593">
    <property type="entry name" value="Amino_oxidase"/>
    <property type="match status" value="1"/>
</dbReference>
<feature type="domain" description="Amine oxidase" evidence="2">
    <location>
        <begin position="6"/>
        <end position="71"/>
    </location>
</feature>
<evidence type="ECO:0000259" key="2">
    <source>
        <dbReference type="Pfam" id="PF01593"/>
    </source>
</evidence>
<dbReference type="Gene3D" id="3.50.50.60">
    <property type="entry name" value="FAD/NAD(P)-binding domain"/>
    <property type="match status" value="1"/>
</dbReference>
<sequence length="79" mass="8886">MACRSYDWNTDRWAKGGYCYFAPGQLDRFNPHLTLPGGRVFFAGEHTAPVEYRGYMEGAVRSGIRAAQQILNIGARSEE</sequence>
<evidence type="ECO:0000313" key="4">
    <source>
        <dbReference type="Proteomes" id="UP000031532"/>
    </source>
</evidence>
<organism evidence="3 4">
    <name type="scientific">Scytonema millei VB511283</name>
    <dbReference type="NCBI Taxonomy" id="1245923"/>
    <lineage>
        <taxon>Bacteria</taxon>
        <taxon>Bacillati</taxon>
        <taxon>Cyanobacteriota</taxon>
        <taxon>Cyanophyceae</taxon>
        <taxon>Nostocales</taxon>
        <taxon>Scytonemataceae</taxon>
        <taxon>Scytonema</taxon>
    </lineage>
</organism>
<reference evidence="3 4" key="1">
    <citation type="journal article" date="2015" name="Genome Announc.">
        <title>Draft Genome Sequence of the Terrestrial Cyanobacterium Scytonema millei VB511283, Isolated from Eastern India.</title>
        <authorList>
            <person name="Sen D."/>
            <person name="Chandrababunaidu M.M."/>
            <person name="Singh D."/>
            <person name="Sanghi N."/>
            <person name="Ghorai A."/>
            <person name="Mishra G.P."/>
            <person name="Madduluri M."/>
            <person name="Adhikary S.P."/>
            <person name="Tripathy S."/>
        </authorList>
    </citation>
    <scope>NUCLEOTIDE SEQUENCE [LARGE SCALE GENOMIC DNA]</scope>
    <source>
        <strain evidence="3 4">VB511283</strain>
    </source>
</reference>
<dbReference type="AlphaFoldDB" id="A0A9X5E3R1"/>
<protein>
    <submittedName>
        <fullName evidence="3">FAD-dependent oxidoreductase</fullName>
    </submittedName>
</protein>
<dbReference type="SUPFAM" id="SSF51905">
    <property type="entry name" value="FAD/NAD(P)-binding domain"/>
    <property type="match status" value="1"/>
</dbReference>
<gene>
    <name evidence="3" type="ORF">QH73_0008465</name>
</gene>
<dbReference type="PANTHER" id="PTHR43563:SF1">
    <property type="entry name" value="AMINE OXIDASE [FLAVIN-CONTAINING] B"/>
    <property type="match status" value="1"/>
</dbReference>
<evidence type="ECO:0000256" key="1">
    <source>
        <dbReference type="ARBA" id="ARBA00005995"/>
    </source>
</evidence>
<dbReference type="Proteomes" id="UP000031532">
    <property type="component" value="Unassembled WGS sequence"/>
</dbReference>
<dbReference type="RefSeq" id="WP_132866946.1">
    <property type="nucleotide sequence ID" value="NZ_JTJC03000002.1"/>
</dbReference>
<name>A0A9X5E3R1_9CYAN</name>
<dbReference type="OrthoDB" id="547674at2"/>
<dbReference type="InterPro" id="IPR002937">
    <property type="entry name" value="Amino_oxidase"/>
</dbReference>
<comment type="similarity">
    <text evidence="1">Belongs to the flavin monoamine oxidase family.</text>
</comment>
<dbReference type="InterPro" id="IPR036188">
    <property type="entry name" value="FAD/NAD-bd_sf"/>
</dbReference>
<keyword evidence="4" id="KW-1185">Reference proteome</keyword>
<dbReference type="GO" id="GO:0016491">
    <property type="term" value="F:oxidoreductase activity"/>
    <property type="evidence" value="ECO:0007669"/>
    <property type="project" value="InterPro"/>
</dbReference>